<dbReference type="eggNOG" id="ENOG502RETG">
    <property type="taxonomic scope" value="Eukaryota"/>
</dbReference>
<gene>
    <name evidence="8" type="ORF">BXYJ_LOCUS6910</name>
</gene>
<evidence type="ECO:0000256" key="5">
    <source>
        <dbReference type="SAM" id="MobiDB-lite"/>
    </source>
</evidence>
<dbReference type="SUPFAM" id="SSF81321">
    <property type="entry name" value="Family A G protein-coupled receptor-like"/>
    <property type="match status" value="1"/>
</dbReference>
<name>A0A1I7SST7_BURXY</name>
<feature type="transmembrane region" description="Helical" evidence="6">
    <location>
        <begin position="299"/>
        <end position="321"/>
    </location>
</feature>
<dbReference type="InterPro" id="IPR017452">
    <property type="entry name" value="GPCR_Rhodpsn_7TM"/>
</dbReference>
<feature type="region of interest" description="Disordered" evidence="5">
    <location>
        <begin position="414"/>
        <end position="440"/>
    </location>
</feature>
<evidence type="ECO:0000256" key="2">
    <source>
        <dbReference type="ARBA" id="ARBA00022692"/>
    </source>
</evidence>
<proteinExistence type="predicted"/>
<dbReference type="OrthoDB" id="5873683at2759"/>
<reference evidence="9" key="2">
    <citation type="submission" date="2020-08" db="EMBL/GenBank/DDBJ databases">
        <authorList>
            <person name="Kikuchi T."/>
        </authorList>
    </citation>
    <scope>NUCLEOTIDE SEQUENCE</scope>
    <source>
        <strain evidence="8">Ka4C1</strain>
    </source>
</reference>
<evidence type="ECO:0000256" key="6">
    <source>
        <dbReference type="SAM" id="Phobius"/>
    </source>
</evidence>
<accession>A0A1I7SST7</accession>
<organism evidence="10 12">
    <name type="scientific">Bursaphelenchus xylophilus</name>
    <name type="common">Pinewood nematode worm</name>
    <name type="synonym">Aphelenchoides xylophilus</name>
    <dbReference type="NCBI Taxonomy" id="6326"/>
    <lineage>
        <taxon>Eukaryota</taxon>
        <taxon>Metazoa</taxon>
        <taxon>Ecdysozoa</taxon>
        <taxon>Nematoda</taxon>
        <taxon>Chromadorea</taxon>
        <taxon>Rhabditida</taxon>
        <taxon>Tylenchina</taxon>
        <taxon>Tylenchomorpha</taxon>
        <taxon>Aphelenchoidea</taxon>
        <taxon>Aphelenchoididae</taxon>
        <taxon>Bursaphelenchus</taxon>
    </lineage>
</organism>
<evidence type="ECO:0000256" key="1">
    <source>
        <dbReference type="ARBA" id="ARBA00004370"/>
    </source>
</evidence>
<dbReference type="EMBL" id="CAJFDI010000003">
    <property type="protein sequence ID" value="CAD5221903.1"/>
    <property type="molecule type" value="Genomic_DNA"/>
</dbReference>
<protein>
    <submittedName>
        <fullName evidence="8">(pine wood nematode) hypothetical protein</fullName>
    </submittedName>
    <submittedName>
        <fullName evidence="12">G_PROTEIN_RECEP_F1_2 domain-containing protein</fullName>
    </submittedName>
</protein>
<feature type="compositionally biased region" description="Polar residues" evidence="5">
    <location>
        <begin position="370"/>
        <end position="385"/>
    </location>
</feature>
<dbReference type="PRINTS" id="PR00237">
    <property type="entry name" value="GPCRRHODOPSN"/>
</dbReference>
<dbReference type="AlphaFoldDB" id="A0A1I7SST7"/>
<keyword evidence="4 6" id="KW-0472">Membrane</keyword>
<dbReference type="PROSITE" id="PS50262">
    <property type="entry name" value="G_PROTEIN_RECEP_F1_2"/>
    <property type="match status" value="1"/>
</dbReference>
<dbReference type="PANTHER" id="PTHR22718">
    <property type="entry name" value="SERPENTINE RECEPTOR, CLASS X"/>
    <property type="match status" value="1"/>
</dbReference>
<feature type="transmembrane region" description="Helical" evidence="6">
    <location>
        <begin position="165"/>
        <end position="190"/>
    </location>
</feature>
<feature type="transmembrane region" description="Helical" evidence="6">
    <location>
        <begin position="210"/>
        <end position="238"/>
    </location>
</feature>
<dbReference type="Proteomes" id="UP000659654">
    <property type="component" value="Unassembled WGS sequence"/>
</dbReference>
<evidence type="ECO:0000313" key="11">
    <source>
        <dbReference type="Proteomes" id="UP000659654"/>
    </source>
</evidence>
<dbReference type="Proteomes" id="UP000582659">
    <property type="component" value="Unassembled WGS sequence"/>
</dbReference>
<keyword evidence="3 6" id="KW-1133">Transmembrane helix</keyword>
<feature type="region of interest" description="Disordered" evidence="5">
    <location>
        <begin position="349"/>
        <end position="385"/>
    </location>
</feature>
<feature type="domain" description="G-protein coupled receptors family 1 profile" evidence="7">
    <location>
        <begin position="23"/>
        <end position="318"/>
    </location>
</feature>
<dbReference type="GO" id="GO:0004930">
    <property type="term" value="F:G protein-coupled receptor activity"/>
    <property type="evidence" value="ECO:0007669"/>
    <property type="project" value="InterPro"/>
</dbReference>
<comment type="subcellular location">
    <subcellularLocation>
        <location evidence="1">Membrane</location>
    </subcellularLocation>
</comment>
<dbReference type="CDD" id="cd00637">
    <property type="entry name" value="7tm_classA_rhodopsin-like"/>
    <property type="match status" value="1"/>
</dbReference>
<dbReference type="PANTHER" id="PTHR22718:SF11">
    <property type="entry name" value="7TM GPCR SERPENTINE RECEPTOR CLASS X (SRX) DOMAIN-CONTAINING PROTEIN"/>
    <property type="match status" value="1"/>
</dbReference>
<feature type="transmembrane region" description="Helical" evidence="6">
    <location>
        <begin position="12"/>
        <end position="32"/>
    </location>
</feature>
<evidence type="ECO:0000313" key="8">
    <source>
        <dbReference type="EMBL" id="CAD5221903.1"/>
    </source>
</evidence>
<evidence type="ECO:0000313" key="12">
    <source>
        <dbReference type="WBParaSite" id="BXY_1610500.1"/>
    </source>
</evidence>
<evidence type="ECO:0000256" key="4">
    <source>
        <dbReference type="ARBA" id="ARBA00023136"/>
    </source>
</evidence>
<feature type="transmembrane region" description="Helical" evidence="6">
    <location>
        <begin position="121"/>
        <end position="144"/>
    </location>
</feature>
<dbReference type="Gene3D" id="1.20.1070.10">
    <property type="entry name" value="Rhodopsin 7-helix transmembrane proteins"/>
    <property type="match status" value="1"/>
</dbReference>
<sequence length="470" mass="53396">MDQLSPTHLGLLYIGLGVLGFGCNATTALMIISRRVFRLSAYTMMANVALADAIMAVVAGIVCGFVTIANDGELQTNGTSELNISSSSMERRTTRAIIPTPEHFLQMNVAGKADRTSPQDMLQATLVFLEIASWIAGVVSYAYLGLNRCVAICFYGTKAKTFNRVSVAIIASISTWAAGILAACMGTFSFSASEGPLDMWSVSFTTKKRPPSTCFIVIVLSINIISVLMQWVCSTLVLMKIRQVKQKINKNKLNQNSANRFRKQARLTFQFFYPSLLCTISSTLYFAKPYMRELLSEPHFVVLHMIWLSNHFCNPFIYAYFNERMRLTYHEILTCARVRYYIRKHRKQRGFQRQNSRATMSRRSHGARSNRMSTRSAKSQRNGNFVRNSLQMQSRDFEQLCEFMMRVNPLYDSSEGWRESSEEDENESNGRPLETRSEGLHVHRESRSIVLDLGRQTVEHWARFAKKASI</sequence>
<evidence type="ECO:0000259" key="7">
    <source>
        <dbReference type="PROSITE" id="PS50262"/>
    </source>
</evidence>
<evidence type="ECO:0000256" key="3">
    <source>
        <dbReference type="ARBA" id="ARBA00022989"/>
    </source>
</evidence>
<feature type="transmembrane region" description="Helical" evidence="6">
    <location>
        <begin position="267"/>
        <end position="287"/>
    </location>
</feature>
<feature type="transmembrane region" description="Helical" evidence="6">
    <location>
        <begin position="44"/>
        <end position="69"/>
    </location>
</feature>
<keyword evidence="11" id="KW-1185">Reference proteome</keyword>
<dbReference type="WBParaSite" id="BXY_1610500.1">
    <property type="protein sequence ID" value="BXY_1610500.1"/>
    <property type="gene ID" value="BXY_1610500"/>
</dbReference>
<dbReference type="Pfam" id="PF10328">
    <property type="entry name" value="7TM_GPCR_Srx"/>
    <property type="match status" value="1"/>
</dbReference>
<dbReference type="InterPro" id="IPR000276">
    <property type="entry name" value="GPCR_Rhodpsn"/>
</dbReference>
<evidence type="ECO:0000313" key="9">
    <source>
        <dbReference type="EMBL" id="CAG9108885.1"/>
    </source>
</evidence>
<reference evidence="12" key="1">
    <citation type="submission" date="2016-11" db="UniProtKB">
        <authorList>
            <consortium name="WormBaseParasite"/>
        </authorList>
    </citation>
    <scope>IDENTIFICATION</scope>
</reference>
<dbReference type="Proteomes" id="UP000095284">
    <property type="component" value="Unplaced"/>
</dbReference>
<dbReference type="EMBL" id="CAJFCV020000003">
    <property type="protein sequence ID" value="CAG9108885.1"/>
    <property type="molecule type" value="Genomic_DNA"/>
</dbReference>
<dbReference type="GO" id="GO:0016020">
    <property type="term" value="C:membrane"/>
    <property type="evidence" value="ECO:0007669"/>
    <property type="project" value="UniProtKB-SubCell"/>
</dbReference>
<keyword evidence="2 6" id="KW-0812">Transmembrane</keyword>
<evidence type="ECO:0000313" key="10">
    <source>
        <dbReference type="Proteomes" id="UP000095284"/>
    </source>
</evidence>
<dbReference type="InterPro" id="IPR019430">
    <property type="entry name" value="7TM_GPCR_serpentine_rcpt_Srx"/>
</dbReference>